<proteinExistence type="predicted"/>
<keyword evidence="1" id="KW-0809">Transit peptide</keyword>
<feature type="domain" description="CAF17 C-terminal" evidence="4">
    <location>
        <begin position="264"/>
        <end position="323"/>
    </location>
</feature>
<dbReference type="Pfam" id="PF25455">
    <property type="entry name" value="Beta-barrel_CAF17_C"/>
    <property type="match status" value="1"/>
</dbReference>
<dbReference type="GO" id="GO:0008168">
    <property type="term" value="F:methyltransferase activity"/>
    <property type="evidence" value="ECO:0007669"/>
    <property type="project" value="UniProtKB-KW"/>
</dbReference>
<keyword evidence="5" id="KW-0808">Transferase</keyword>
<sequence>MTAIAFPPAQSATAQQQFTALLESSAVAPLSSIGWIKVTGDDRVRWLNGMTTNSIQALSSGELNYNFFLSSQGRIQGDAVALALDKSILLGTAAGRVPALIELLDRFIIMDDVELAQHSSFGLVIAGPQAASTLATIGIATDDVAPLHFTAIDDWKGHKLAVLHAYSPLVPRFELWSESADTVAQLTEALVASGATLVSDEALNHLRILEGTPLYGTDIRDKELPQETAQPRALHFAKGCYLGQEIVERIRSRGNVHRTFHAFQLAGELPVAGAILEADGKAVGELTSAAAIPLASGPINLALGYIRREALERNLTVTYPGGTAKPITTPVTIPERNV</sequence>
<dbReference type="Gene3D" id="3.30.1360.120">
    <property type="entry name" value="Probable tRNA modification gtpase trme, domain 1"/>
    <property type="match status" value="1"/>
</dbReference>
<dbReference type="SUPFAM" id="SSF103025">
    <property type="entry name" value="Folate-binding domain"/>
    <property type="match status" value="1"/>
</dbReference>
<evidence type="ECO:0000256" key="1">
    <source>
        <dbReference type="ARBA" id="ARBA00022946"/>
    </source>
</evidence>
<dbReference type="InterPro" id="IPR017703">
    <property type="entry name" value="YgfZ/GCV_T_CS"/>
</dbReference>
<dbReference type="GO" id="GO:0016226">
    <property type="term" value="P:iron-sulfur cluster assembly"/>
    <property type="evidence" value="ECO:0007669"/>
    <property type="project" value="TreeGrafter"/>
</dbReference>
<comment type="caution">
    <text evidence="5">The sequence shown here is derived from an EMBL/GenBank/DDBJ whole genome shotgun (WGS) entry which is preliminary data.</text>
</comment>
<dbReference type="EC" id="2.1.2.10" evidence="5"/>
<feature type="binding site" evidence="2">
    <location>
        <position position="174"/>
    </location>
    <ligand>
        <name>substrate</name>
    </ligand>
</feature>
<dbReference type="InterPro" id="IPR057460">
    <property type="entry name" value="CAF17_C"/>
</dbReference>
<dbReference type="GO" id="GO:0032259">
    <property type="term" value="P:methylation"/>
    <property type="evidence" value="ECO:0007669"/>
    <property type="project" value="UniProtKB-KW"/>
</dbReference>
<feature type="domain" description="GCVT N-terminal" evidence="3">
    <location>
        <begin position="10"/>
        <end position="236"/>
    </location>
</feature>
<evidence type="ECO:0000313" key="5">
    <source>
        <dbReference type="EMBL" id="MBB5055900.1"/>
    </source>
</evidence>
<protein>
    <submittedName>
        <fullName evidence="5">Aminomethyltransferase</fullName>
        <ecNumber evidence="5">2.1.2.10</ecNumber>
    </submittedName>
</protein>
<dbReference type="EMBL" id="JACHIP010000001">
    <property type="protein sequence ID" value="MBB5055900.1"/>
    <property type="molecule type" value="Genomic_DNA"/>
</dbReference>
<dbReference type="InterPro" id="IPR027266">
    <property type="entry name" value="TrmE/GcvT-like"/>
</dbReference>
<dbReference type="PANTHER" id="PTHR22602">
    <property type="entry name" value="TRANSFERASE CAF17, MITOCHONDRIAL-RELATED"/>
    <property type="match status" value="1"/>
</dbReference>
<dbReference type="InterPro" id="IPR045179">
    <property type="entry name" value="YgfZ/GcvT"/>
</dbReference>
<dbReference type="NCBIfam" id="TIGR03317">
    <property type="entry name" value="ygfZ_signature"/>
    <property type="match status" value="1"/>
</dbReference>
<evidence type="ECO:0000313" key="6">
    <source>
        <dbReference type="Proteomes" id="UP000540989"/>
    </source>
</evidence>
<dbReference type="PIRSF" id="PIRSF006487">
    <property type="entry name" value="GcvT"/>
    <property type="match status" value="1"/>
</dbReference>
<dbReference type="PANTHER" id="PTHR22602:SF0">
    <property type="entry name" value="TRANSFERASE CAF17, MITOCHONDRIAL-RELATED"/>
    <property type="match status" value="1"/>
</dbReference>
<gene>
    <name evidence="5" type="ORF">HDF16_000569</name>
</gene>
<dbReference type="AlphaFoldDB" id="A0A7W7Z9S1"/>
<dbReference type="Pfam" id="PF01571">
    <property type="entry name" value="GCV_T"/>
    <property type="match status" value="1"/>
</dbReference>
<keyword evidence="6" id="KW-1185">Reference proteome</keyword>
<keyword evidence="5" id="KW-0489">Methyltransferase</keyword>
<accession>A0A7W7Z9S1</accession>
<dbReference type="InterPro" id="IPR006222">
    <property type="entry name" value="GCVT_N"/>
</dbReference>
<organism evidence="5 6">
    <name type="scientific">Granulicella aggregans</name>
    <dbReference type="NCBI Taxonomy" id="474949"/>
    <lineage>
        <taxon>Bacteria</taxon>
        <taxon>Pseudomonadati</taxon>
        <taxon>Acidobacteriota</taxon>
        <taxon>Terriglobia</taxon>
        <taxon>Terriglobales</taxon>
        <taxon>Acidobacteriaceae</taxon>
        <taxon>Granulicella</taxon>
    </lineage>
</organism>
<name>A0A7W7Z9S1_9BACT</name>
<reference evidence="5 6" key="1">
    <citation type="submission" date="2020-08" db="EMBL/GenBank/DDBJ databases">
        <title>Genomic Encyclopedia of Type Strains, Phase IV (KMG-V): Genome sequencing to study the core and pangenomes of soil and plant-associated prokaryotes.</title>
        <authorList>
            <person name="Whitman W."/>
        </authorList>
    </citation>
    <scope>NUCLEOTIDE SEQUENCE [LARGE SCALE GENOMIC DNA]</scope>
    <source>
        <strain evidence="5 6">M8UP14</strain>
    </source>
</reference>
<evidence type="ECO:0000259" key="4">
    <source>
        <dbReference type="Pfam" id="PF25455"/>
    </source>
</evidence>
<dbReference type="Proteomes" id="UP000540989">
    <property type="component" value="Unassembled WGS sequence"/>
</dbReference>
<dbReference type="GO" id="GO:0004047">
    <property type="term" value="F:aminomethyltransferase activity"/>
    <property type="evidence" value="ECO:0007669"/>
    <property type="project" value="UniProtKB-EC"/>
</dbReference>
<dbReference type="RefSeq" id="WP_184213631.1">
    <property type="nucleotide sequence ID" value="NZ_JACHIP010000001.1"/>
</dbReference>
<evidence type="ECO:0000256" key="2">
    <source>
        <dbReference type="PIRSR" id="PIRSR006487-1"/>
    </source>
</evidence>
<evidence type="ECO:0000259" key="3">
    <source>
        <dbReference type="Pfam" id="PF01571"/>
    </source>
</evidence>